<dbReference type="GO" id="GO:0005886">
    <property type="term" value="C:plasma membrane"/>
    <property type="evidence" value="ECO:0007669"/>
    <property type="project" value="UniProtKB-SubCell"/>
</dbReference>
<keyword evidence="2" id="KW-0813">Transport</keyword>
<dbReference type="AlphaFoldDB" id="A0A846S7W9"/>
<keyword evidence="6 9" id="KW-1133">Transmembrane helix</keyword>
<feature type="transmembrane region" description="Helical" evidence="9">
    <location>
        <begin position="144"/>
        <end position="166"/>
    </location>
</feature>
<evidence type="ECO:0000256" key="1">
    <source>
        <dbReference type="ARBA" id="ARBA00004429"/>
    </source>
</evidence>
<keyword evidence="12" id="KW-1185">Reference proteome</keyword>
<evidence type="ECO:0000313" key="12">
    <source>
        <dbReference type="Proteomes" id="UP000576792"/>
    </source>
</evidence>
<feature type="transmembrane region" description="Helical" evidence="9">
    <location>
        <begin position="70"/>
        <end position="91"/>
    </location>
</feature>
<evidence type="ECO:0000256" key="6">
    <source>
        <dbReference type="ARBA" id="ARBA00022989"/>
    </source>
</evidence>
<evidence type="ECO:0000256" key="9">
    <source>
        <dbReference type="SAM" id="Phobius"/>
    </source>
</evidence>
<proteinExistence type="inferred from homology"/>
<evidence type="ECO:0000256" key="3">
    <source>
        <dbReference type="ARBA" id="ARBA00022475"/>
    </source>
</evidence>
<dbReference type="GO" id="GO:0015740">
    <property type="term" value="P:C4-dicarboxylate transport"/>
    <property type="evidence" value="ECO:0007669"/>
    <property type="project" value="TreeGrafter"/>
</dbReference>
<dbReference type="EMBL" id="JAATJN010000001">
    <property type="protein sequence ID" value="NJC58141.1"/>
    <property type="molecule type" value="Genomic_DNA"/>
</dbReference>
<comment type="similarity">
    <text evidence="8">Belongs to the TRAP transporter small permease family.</text>
</comment>
<feature type="transmembrane region" description="Helical" evidence="9">
    <location>
        <begin position="28"/>
        <end position="50"/>
    </location>
</feature>
<evidence type="ECO:0000259" key="10">
    <source>
        <dbReference type="Pfam" id="PF04290"/>
    </source>
</evidence>
<dbReference type="InterPro" id="IPR007387">
    <property type="entry name" value="TRAP_DctQ"/>
</dbReference>
<keyword evidence="3" id="KW-1003">Cell membrane</keyword>
<comment type="subcellular location">
    <subcellularLocation>
        <location evidence="1">Cell inner membrane</location>
        <topology evidence="1">Multi-pass membrane protein</topology>
    </subcellularLocation>
</comment>
<gene>
    <name evidence="11" type="ORF">BKA07_003176</name>
</gene>
<dbReference type="RefSeq" id="WP_167951757.1">
    <property type="nucleotide sequence ID" value="NZ_BAAAPQ010000031.1"/>
</dbReference>
<keyword evidence="7 9" id="KW-0472">Membrane</keyword>
<feature type="domain" description="Tripartite ATP-independent periplasmic transporters DctQ component" evidence="10">
    <location>
        <begin position="37"/>
        <end position="167"/>
    </location>
</feature>
<feature type="transmembrane region" description="Helical" evidence="9">
    <location>
        <begin position="103"/>
        <end position="124"/>
    </location>
</feature>
<keyword evidence="4" id="KW-0997">Cell inner membrane</keyword>
<name>A0A846S7W9_9MICO</name>
<dbReference type="GO" id="GO:0022857">
    <property type="term" value="F:transmembrane transporter activity"/>
    <property type="evidence" value="ECO:0007669"/>
    <property type="project" value="TreeGrafter"/>
</dbReference>
<dbReference type="PANTHER" id="PTHR35011:SF2">
    <property type="entry name" value="2,3-DIKETO-L-GULONATE TRAP TRANSPORTER SMALL PERMEASE PROTEIN YIAM"/>
    <property type="match status" value="1"/>
</dbReference>
<evidence type="ECO:0000256" key="8">
    <source>
        <dbReference type="ARBA" id="ARBA00038436"/>
    </source>
</evidence>
<dbReference type="InterPro" id="IPR055348">
    <property type="entry name" value="DctQ"/>
</dbReference>
<evidence type="ECO:0000256" key="7">
    <source>
        <dbReference type="ARBA" id="ARBA00023136"/>
    </source>
</evidence>
<organism evidence="11 12">
    <name type="scientific">Brevibacterium marinum</name>
    <dbReference type="NCBI Taxonomy" id="418643"/>
    <lineage>
        <taxon>Bacteria</taxon>
        <taxon>Bacillati</taxon>
        <taxon>Actinomycetota</taxon>
        <taxon>Actinomycetes</taxon>
        <taxon>Micrococcales</taxon>
        <taxon>Brevibacteriaceae</taxon>
        <taxon>Brevibacterium</taxon>
    </lineage>
</organism>
<protein>
    <submittedName>
        <fullName evidence="11">TRAP-type C4-dicarboxylate transport system permease small subunit</fullName>
    </submittedName>
</protein>
<dbReference type="PANTHER" id="PTHR35011">
    <property type="entry name" value="2,3-DIKETO-L-GULONATE TRAP TRANSPORTER SMALL PERMEASE PROTEIN YIAM"/>
    <property type="match status" value="1"/>
</dbReference>
<evidence type="ECO:0000256" key="5">
    <source>
        <dbReference type="ARBA" id="ARBA00022692"/>
    </source>
</evidence>
<evidence type="ECO:0000256" key="4">
    <source>
        <dbReference type="ARBA" id="ARBA00022519"/>
    </source>
</evidence>
<sequence length="177" mass="19104">MNAIEPSPEATTQNYGRVHGAVVSTSKWCAMIALALITVLMLAEVVLRYFAGSPLGWNVSFIEKVLLPGVVFLGMPWGYAAGAHVAADMVYDKLPTGMRAAARWLSFIIVLVGVAALFIGGLITMLEAFKHGDIPPPLSSQLPIYSWIWRLFLPVGSLFTAIIIVLESRTFLKGGVA</sequence>
<evidence type="ECO:0000313" key="11">
    <source>
        <dbReference type="EMBL" id="NJC58141.1"/>
    </source>
</evidence>
<reference evidence="11 12" key="1">
    <citation type="submission" date="2020-03" db="EMBL/GenBank/DDBJ databases">
        <title>Sequencing the genomes of 1000 actinobacteria strains.</title>
        <authorList>
            <person name="Klenk H.-P."/>
        </authorList>
    </citation>
    <scope>NUCLEOTIDE SEQUENCE [LARGE SCALE GENOMIC DNA]</scope>
    <source>
        <strain evidence="11 12">DSM 18964</strain>
    </source>
</reference>
<evidence type="ECO:0000256" key="2">
    <source>
        <dbReference type="ARBA" id="ARBA00022448"/>
    </source>
</evidence>
<dbReference type="Proteomes" id="UP000576792">
    <property type="component" value="Unassembled WGS sequence"/>
</dbReference>
<accession>A0A846S7W9</accession>
<dbReference type="Pfam" id="PF04290">
    <property type="entry name" value="DctQ"/>
    <property type="match status" value="1"/>
</dbReference>
<keyword evidence="5 9" id="KW-0812">Transmembrane</keyword>
<comment type="caution">
    <text evidence="11">The sequence shown here is derived from an EMBL/GenBank/DDBJ whole genome shotgun (WGS) entry which is preliminary data.</text>
</comment>